<sequence>MSYRDNSSGFSGTFDRSKSIDNSMPSSYTTGPNLSSVGIGNSEIDQLPETGQRSVPVGHEDIRPAVNSSNQITDEIDNRGWDPTGGKGQSISDLLHDSKSGYDVSDAKPEERPPTESDFADRERSNTGGSDGTAESVNPADYAGISLVGKKFKLVNPEAYYVEKD</sequence>
<gene>
    <name evidence="1" type="ORF">L1987_75827</name>
</gene>
<dbReference type="Proteomes" id="UP001056120">
    <property type="component" value="Linkage Group LG25"/>
</dbReference>
<protein>
    <submittedName>
        <fullName evidence="1">Uncharacterized protein</fullName>
    </submittedName>
</protein>
<comment type="caution">
    <text evidence="1">The sequence shown here is derived from an EMBL/GenBank/DDBJ whole genome shotgun (WGS) entry which is preliminary data.</text>
</comment>
<name>A0ACB9A8A4_9ASTR</name>
<reference evidence="2" key="1">
    <citation type="journal article" date="2022" name="Mol. Ecol. Resour.">
        <title>The genomes of chicory, endive, great burdock and yacon provide insights into Asteraceae palaeo-polyploidization history and plant inulin production.</title>
        <authorList>
            <person name="Fan W."/>
            <person name="Wang S."/>
            <person name="Wang H."/>
            <person name="Wang A."/>
            <person name="Jiang F."/>
            <person name="Liu H."/>
            <person name="Zhao H."/>
            <person name="Xu D."/>
            <person name="Zhang Y."/>
        </authorList>
    </citation>
    <scope>NUCLEOTIDE SEQUENCE [LARGE SCALE GENOMIC DNA]</scope>
    <source>
        <strain evidence="2">cv. Yunnan</strain>
    </source>
</reference>
<organism evidence="1 2">
    <name type="scientific">Smallanthus sonchifolius</name>
    <dbReference type="NCBI Taxonomy" id="185202"/>
    <lineage>
        <taxon>Eukaryota</taxon>
        <taxon>Viridiplantae</taxon>
        <taxon>Streptophyta</taxon>
        <taxon>Embryophyta</taxon>
        <taxon>Tracheophyta</taxon>
        <taxon>Spermatophyta</taxon>
        <taxon>Magnoliopsida</taxon>
        <taxon>eudicotyledons</taxon>
        <taxon>Gunneridae</taxon>
        <taxon>Pentapetalae</taxon>
        <taxon>asterids</taxon>
        <taxon>campanulids</taxon>
        <taxon>Asterales</taxon>
        <taxon>Asteraceae</taxon>
        <taxon>Asteroideae</taxon>
        <taxon>Heliantheae alliance</taxon>
        <taxon>Millerieae</taxon>
        <taxon>Smallanthus</taxon>
    </lineage>
</organism>
<evidence type="ECO:0000313" key="1">
    <source>
        <dbReference type="EMBL" id="KAI3705588.1"/>
    </source>
</evidence>
<keyword evidence="2" id="KW-1185">Reference proteome</keyword>
<dbReference type="EMBL" id="CM042042">
    <property type="protein sequence ID" value="KAI3705588.1"/>
    <property type="molecule type" value="Genomic_DNA"/>
</dbReference>
<proteinExistence type="predicted"/>
<reference evidence="1 2" key="2">
    <citation type="journal article" date="2022" name="Mol. Ecol. Resour.">
        <title>The genomes of chicory, endive, great burdock and yacon provide insights into Asteraceae paleo-polyploidization history and plant inulin production.</title>
        <authorList>
            <person name="Fan W."/>
            <person name="Wang S."/>
            <person name="Wang H."/>
            <person name="Wang A."/>
            <person name="Jiang F."/>
            <person name="Liu H."/>
            <person name="Zhao H."/>
            <person name="Xu D."/>
            <person name="Zhang Y."/>
        </authorList>
    </citation>
    <scope>NUCLEOTIDE SEQUENCE [LARGE SCALE GENOMIC DNA]</scope>
    <source>
        <strain evidence="2">cv. Yunnan</strain>
        <tissue evidence="1">Leaves</tissue>
    </source>
</reference>
<accession>A0ACB9A8A4</accession>
<evidence type="ECO:0000313" key="2">
    <source>
        <dbReference type="Proteomes" id="UP001056120"/>
    </source>
</evidence>